<dbReference type="RefSeq" id="WP_094606553.1">
    <property type="nucleotide sequence ID" value="NZ_CP155573.1"/>
</dbReference>
<dbReference type="InterPro" id="IPR041522">
    <property type="entry name" value="CdaR_GGDEF"/>
</dbReference>
<name>A0ABZ3IVB4_9FIRM</name>
<dbReference type="Gene3D" id="1.10.10.2840">
    <property type="entry name" value="PucR C-terminal helix-turn-helix domain"/>
    <property type="match status" value="1"/>
</dbReference>
<dbReference type="Proteomes" id="UP000216752">
    <property type="component" value="Chromosome"/>
</dbReference>
<dbReference type="Pfam" id="PF17853">
    <property type="entry name" value="GGDEF_2"/>
    <property type="match status" value="1"/>
</dbReference>
<gene>
    <name evidence="5" type="ORF">SPSIL_056920</name>
</gene>
<sequence>MAIRLEKLFKQAAHPYEMKLIAGKGGIGNIINWVHMIEDDQVAEFLRGNELIITTGIAHNTEAWLNGFAHRLFHNQTSGLILNIGPYINTVPQDVIDFCNHSKFPLFTIPWHIRLVDVTRDFCRRIIKSEQTEIGLSSAFKNAIFFPEDVSQYQAQLERHGFNASSYFCAVVLSINSYDESRRKEDIAAVRFHIENIVNRFSDKYNIFSQDNRLSLVLAKFSDKEIAACMNSVIEYYQSCRQGYKLHIGIGQNVEGLSNLAKGYKQASSALHMAVKSDQARVYYQQLGIYKILLSTEDSTVLSEVYNDVLGKLADYDVAKNTDYMSTLKVYLENDASVQAVAKLSFVHRNTINYKLNKIKEITGYDIAREEDRLKIMLAFMIKDIL</sequence>
<feature type="domain" description="PucR C-terminal helix-turn-helix" evidence="3">
    <location>
        <begin position="325"/>
        <end position="381"/>
    </location>
</feature>
<dbReference type="EMBL" id="CP155573">
    <property type="protein sequence ID" value="XFO69458.1"/>
    <property type="molecule type" value="Genomic_DNA"/>
</dbReference>
<accession>A0ABZ3IVB4</accession>
<dbReference type="InterPro" id="IPR042070">
    <property type="entry name" value="PucR_C-HTH_sf"/>
</dbReference>
<evidence type="ECO:0008006" key="7">
    <source>
        <dbReference type="Google" id="ProtNLM"/>
    </source>
</evidence>
<organism evidence="5 6">
    <name type="scientific">Sporomusa silvacetica DSM 10669</name>
    <dbReference type="NCBI Taxonomy" id="1123289"/>
    <lineage>
        <taxon>Bacteria</taxon>
        <taxon>Bacillati</taxon>
        <taxon>Bacillota</taxon>
        <taxon>Negativicutes</taxon>
        <taxon>Selenomonadales</taxon>
        <taxon>Sporomusaceae</taxon>
        <taxon>Sporomusa</taxon>
    </lineage>
</organism>
<evidence type="ECO:0000259" key="3">
    <source>
        <dbReference type="Pfam" id="PF13556"/>
    </source>
</evidence>
<evidence type="ECO:0000259" key="4">
    <source>
        <dbReference type="Pfam" id="PF17853"/>
    </source>
</evidence>
<evidence type="ECO:0000313" key="5">
    <source>
        <dbReference type="EMBL" id="XFO69458.1"/>
    </source>
</evidence>
<dbReference type="PANTHER" id="PTHR33744">
    <property type="entry name" value="CARBOHYDRATE DIACID REGULATOR"/>
    <property type="match status" value="1"/>
</dbReference>
<dbReference type="Pfam" id="PF07905">
    <property type="entry name" value="PucR"/>
    <property type="match status" value="1"/>
</dbReference>
<proteinExistence type="inferred from homology"/>
<dbReference type="InterPro" id="IPR025736">
    <property type="entry name" value="PucR_C-HTH_dom"/>
</dbReference>
<evidence type="ECO:0000259" key="2">
    <source>
        <dbReference type="Pfam" id="PF07905"/>
    </source>
</evidence>
<dbReference type="InterPro" id="IPR012914">
    <property type="entry name" value="PucR_dom"/>
</dbReference>
<protein>
    <recommendedName>
        <fullName evidence="7">Purine catabolism regulatory protein</fullName>
    </recommendedName>
</protein>
<reference evidence="5" key="1">
    <citation type="submission" date="2024-05" db="EMBL/GenBank/DDBJ databases">
        <title>Isolation and characterization of Sporomusa carbonis sp. nov., a carboxydotrophic hydrogenogen in the genus of Sporomusa isolated from a charcoal burning pile.</title>
        <authorList>
            <person name="Boeer T."/>
            <person name="Rosenbaum F."/>
            <person name="Eysell L."/>
            <person name="Mueller V."/>
            <person name="Daniel R."/>
            <person name="Poehlein A."/>
        </authorList>
    </citation>
    <scope>NUCLEOTIDE SEQUENCE [LARGE SCALE GENOMIC DNA]</scope>
    <source>
        <strain evidence="5">DSM 10669</strain>
    </source>
</reference>
<evidence type="ECO:0000313" key="6">
    <source>
        <dbReference type="Proteomes" id="UP000216752"/>
    </source>
</evidence>
<dbReference type="PANTHER" id="PTHR33744:SF1">
    <property type="entry name" value="DNA-BINDING TRANSCRIPTIONAL ACTIVATOR ADER"/>
    <property type="match status" value="1"/>
</dbReference>
<feature type="domain" description="CdaR GGDEF-like" evidence="4">
    <location>
        <begin position="152"/>
        <end position="273"/>
    </location>
</feature>
<comment type="similarity">
    <text evidence="1">Belongs to the CdaR family.</text>
</comment>
<feature type="domain" description="Purine catabolism PurC-like" evidence="2">
    <location>
        <begin position="17"/>
        <end position="126"/>
    </location>
</feature>
<keyword evidence="6" id="KW-1185">Reference proteome</keyword>
<dbReference type="InterPro" id="IPR051448">
    <property type="entry name" value="CdaR-like_regulators"/>
</dbReference>
<evidence type="ECO:0000256" key="1">
    <source>
        <dbReference type="ARBA" id="ARBA00006754"/>
    </source>
</evidence>
<dbReference type="Pfam" id="PF13556">
    <property type="entry name" value="HTH_30"/>
    <property type="match status" value="1"/>
</dbReference>